<evidence type="ECO:0000313" key="3">
    <source>
        <dbReference type="WBParaSite" id="GPLIN_001540900"/>
    </source>
</evidence>
<dbReference type="AlphaFoldDB" id="A0A183CRA1"/>
<feature type="compositionally biased region" description="Low complexity" evidence="1">
    <location>
        <begin position="140"/>
        <end position="151"/>
    </location>
</feature>
<reference evidence="3" key="3">
    <citation type="submission" date="2016-06" db="UniProtKB">
        <authorList>
            <consortium name="WormBaseParasite"/>
        </authorList>
    </citation>
    <scope>IDENTIFICATION</scope>
</reference>
<proteinExistence type="predicted"/>
<evidence type="ECO:0000256" key="1">
    <source>
        <dbReference type="SAM" id="MobiDB-lite"/>
    </source>
</evidence>
<name>A0A183CRA1_GLOPA</name>
<feature type="region of interest" description="Disordered" evidence="1">
    <location>
        <begin position="205"/>
        <end position="267"/>
    </location>
</feature>
<sequence>TKQRKKQRRRRTIADQQQQTAVLEIESTGPVKLKIKLPCWRSVLSSTVKDGGEQSCSASSVQQQFTVKRSWEKKKLFAVTEEDEETPTLDVGAMFSGKSTHGRRLRPTVRISESATALDAQSFSTVVNAAVDASSSFAVAGGSSSNNSGLDLDNDYEEPAKKMKGAAAAGTETKAFLAQFTSEERRLIESAERAAELDCRGTLFSPIQPSKKKLSNKKKHLVKKDEKEAPNAQLPATASARPPKVPKRPPMNAQQRIAKKLGLMRKK</sequence>
<feature type="compositionally biased region" description="Basic residues" evidence="1">
    <location>
        <begin position="257"/>
        <end position="267"/>
    </location>
</feature>
<dbReference type="Proteomes" id="UP000050741">
    <property type="component" value="Unassembled WGS sequence"/>
</dbReference>
<keyword evidence="2" id="KW-1185">Reference proteome</keyword>
<evidence type="ECO:0000313" key="2">
    <source>
        <dbReference type="Proteomes" id="UP000050741"/>
    </source>
</evidence>
<organism evidence="2 3">
    <name type="scientific">Globodera pallida</name>
    <name type="common">Potato cyst nematode worm</name>
    <name type="synonym">Heterodera pallida</name>
    <dbReference type="NCBI Taxonomy" id="36090"/>
    <lineage>
        <taxon>Eukaryota</taxon>
        <taxon>Metazoa</taxon>
        <taxon>Ecdysozoa</taxon>
        <taxon>Nematoda</taxon>
        <taxon>Chromadorea</taxon>
        <taxon>Rhabditida</taxon>
        <taxon>Tylenchina</taxon>
        <taxon>Tylenchomorpha</taxon>
        <taxon>Tylenchoidea</taxon>
        <taxon>Heteroderidae</taxon>
        <taxon>Heteroderinae</taxon>
        <taxon>Globodera</taxon>
    </lineage>
</organism>
<accession>A0A183CRA1</accession>
<feature type="region of interest" description="Disordered" evidence="1">
    <location>
        <begin position="140"/>
        <end position="168"/>
    </location>
</feature>
<reference evidence="2" key="1">
    <citation type="submission" date="2013-12" db="EMBL/GenBank/DDBJ databases">
        <authorList>
            <person name="Aslett M."/>
        </authorList>
    </citation>
    <scope>NUCLEOTIDE SEQUENCE [LARGE SCALE GENOMIC DNA]</scope>
    <source>
        <strain evidence="2">Lindley</strain>
    </source>
</reference>
<dbReference type="WBParaSite" id="GPLIN_001540900">
    <property type="protein sequence ID" value="GPLIN_001540900"/>
    <property type="gene ID" value="GPLIN_001540900"/>
</dbReference>
<protein>
    <submittedName>
        <fullName evidence="3">Nucleolar protein</fullName>
    </submittedName>
</protein>
<feature type="compositionally biased region" description="Basic residues" evidence="1">
    <location>
        <begin position="210"/>
        <end position="222"/>
    </location>
</feature>
<reference evidence="2" key="2">
    <citation type="submission" date="2014-05" db="EMBL/GenBank/DDBJ databases">
        <title>The genome and life-stage specific transcriptomes of Globodera pallida elucidate key aspects of plant parasitism by a cyst nematode.</title>
        <authorList>
            <person name="Cotton J.A."/>
            <person name="Lilley C.J."/>
            <person name="Jones L.M."/>
            <person name="Kikuchi T."/>
            <person name="Reid A.J."/>
            <person name="Thorpe P."/>
            <person name="Tsai I.J."/>
            <person name="Beasley H."/>
            <person name="Blok V."/>
            <person name="Cock P.J.A."/>
            <person name="Van den Akker S.E."/>
            <person name="Holroyd N."/>
            <person name="Hunt M."/>
            <person name="Mantelin S."/>
            <person name="Naghra H."/>
            <person name="Pain A."/>
            <person name="Palomares-Rius J.E."/>
            <person name="Zarowiecki M."/>
            <person name="Berriman M."/>
            <person name="Jones J.T."/>
            <person name="Urwin P.E."/>
        </authorList>
    </citation>
    <scope>NUCLEOTIDE SEQUENCE [LARGE SCALE GENOMIC DNA]</scope>
    <source>
        <strain evidence="2">Lindley</strain>
    </source>
</reference>